<evidence type="ECO:0000256" key="1">
    <source>
        <dbReference type="SAM" id="MobiDB-lite"/>
    </source>
</evidence>
<evidence type="ECO:0000256" key="2">
    <source>
        <dbReference type="SAM" id="SignalP"/>
    </source>
</evidence>
<comment type="caution">
    <text evidence="3">The sequence shown here is derived from an EMBL/GenBank/DDBJ whole genome shotgun (WGS) entry which is preliminary data.</text>
</comment>
<sequence length="912" mass="93990">MKTRTPRPIALSVVLALLSGLLVGLTFTVTPPASAAPVTDFDPGNIISDAAMYDARSMSASDIQRFLNVRGTNCVPTAGNTCIRSYRESTPSRAADALCRAPYAGTSNESAATIIAKVSVACGINPQVLLVTLQKEQGLITASAGKSAYTYSRALGFGCPDNVGGWCNPEYAGFANQVYSAAKQLKRYAANPTSYSYRAGRTNTILFHPNRACGSSSVYIQNQATASLYNYTPYRPNSAALAAGYGAGDSCSSYGNRNFHLYFKAWFGSPANKAAPFGVFDTATNRAGTSAVRLQGWAMDPNTSEPIRIHVYVNGKAKLSTLASSSRPDVEAAYRNGAAHGFDVEVEVGAGTHAVCIFAIAASGGNNPQIGCKSVTAQNLLPRGSFDAVAAEPGALRVLGWAFDPDTQDSIRVHVYVDGAPRASIAADKSRPDVGRAEGRGDHHGFDTSIPVPAGHHRACVYGIDATGGANSLLGCKGITTKNAPPRGLIDTASGAGGNVTISGWAFDPDAAGPVRVHMYVDGAPRMAVTADTHRPDVGRALKIGDHHGFSASVSATTGTHRVCAYAIDTSGGPSASIGCKNVVVSNKPPIGNVDSTTSTKAGIITMSGWAADPDTQNPISVRVALDGVPIRTLVASVPRPDVARSVGLGPDHGFALDIPSRNGQHTVCVTALDSSSGNPTSIGCRSVTVLDSPAVGALESATSTAATLSSSSAPSRSRIDVAGWAWDADLLDATTVEVLVNGDLAATVTADKAHAPLPGVPSSAVGFTTSIETIPGAYEVCVRAIDPQAPATPLGCRKVEVPNSAPIGILDSVTATAGGATVGGWAMDADSSGSLRVHVYATDAAGTRFGTPFTADQRRDDLDRVYQNGALHGFSGKLTLPPGPYTVCAYAVNYPSGPNPAISCNAILVTS</sequence>
<feature type="signal peptide" evidence="2">
    <location>
        <begin position="1"/>
        <end position="35"/>
    </location>
</feature>
<gene>
    <name evidence="3" type="ORF">JAV76_07095</name>
</gene>
<dbReference type="Proteomes" id="UP000602087">
    <property type="component" value="Unassembled WGS sequence"/>
</dbReference>
<proteinExistence type="predicted"/>
<evidence type="ECO:0000313" key="3">
    <source>
        <dbReference type="EMBL" id="MBI9114777.1"/>
    </source>
</evidence>
<evidence type="ECO:0000313" key="4">
    <source>
        <dbReference type="Proteomes" id="UP000602087"/>
    </source>
</evidence>
<dbReference type="EMBL" id="JAEINH010000004">
    <property type="protein sequence ID" value="MBI9114777.1"/>
    <property type="molecule type" value="Genomic_DNA"/>
</dbReference>
<dbReference type="RefSeq" id="WP_198733319.1">
    <property type="nucleotide sequence ID" value="NZ_JAEINH010000004.1"/>
</dbReference>
<keyword evidence="4" id="KW-1185">Reference proteome</keyword>
<feature type="chain" id="PRO_5038001889" description="Hemagglutinin" evidence="2">
    <location>
        <begin position="36"/>
        <end position="912"/>
    </location>
</feature>
<reference evidence="3" key="1">
    <citation type="submission" date="2020-12" db="EMBL/GenBank/DDBJ databases">
        <title>Sanguibacter suaedae sp. nov., isolated from Suaeda aralocaspica.</title>
        <authorList>
            <person name="Ma Q."/>
        </authorList>
    </citation>
    <scope>NUCLEOTIDE SEQUENCE</scope>
    <source>
        <strain evidence="3">YZGR15</strain>
    </source>
</reference>
<dbReference type="AlphaFoldDB" id="A0A934M6Y7"/>
<feature type="compositionally biased region" description="Basic and acidic residues" evidence="1">
    <location>
        <begin position="428"/>
        <end position="446"/>
    </location>
</feature>
<protein>
    <recommendedName>
        <fullName evidence="5">Hemagglutinin</fullName>
    </recommendedName>
</protein>
<evidence type="ECO:0008006" key="5">
    <source>
        <dbReference type="Google" id="ProtNLM"/>
    </source>
</evidence>
<organism evidence="3 4">
    <name type="scientific">Sanguibacter suaedae</name>
    <dbReference type="NCBI Taxonomy" id="2795737"/>
    <lineage>
        <taxon>Bacteria</taxon>
        <taxon>Bacillati</taxon>
        <taxon>Actinomycetota</taxon>
        <taxon>Actinomycetes</taxon>
        <taxon>Micrococcales</taxon>
        <taxon>Sanguibacteraceae</taxon>
        <taxon>Sanguibacter</taxon>
    </lineage>
</organism>
<accession>A0A934M6Y7</accession>
<keyword evidence="2" id="KW-0732">Signal</keyword>
<feature type="region of interest" description="Disordered" evidence="1">
    <location>
        <begin position="427"/>
        <end position="450"/>
    </location>
</feature>
<name>A0A934M6Y7_9MICO</name>